<feature type="transmembrane region" description="Helical" evidence="1">
    <location>
        <begin position="136"/>
        <end position="161"/>
    </location>
</feature>
<keyword evidence="1" id="KW-0472">Membrane</keyword>
<keyword evidence="1" id="KW-0812">Transmembrane</keyword>
<dbReference type="OrthoDB" id="2964634at2759"/>
<organism evidence="3 4">
    <name type="scientific">Mycena venus</name>
    <dbReference type="NCBI Taxonomy" id="2733690"/>
    <lineage>
        <taxon>Eukaryota</taxon>
        <taxon>Fungi</taxon>
        <taxon>Dikarya</taxon>
        <taxon>Basidiomycota</taxon>
        <taxon>Agaricomycotina</taxon>
        <taxon>Agaricomycetes</taxon>
        <taxon>Agaricomycetidae</taxon>
        <taxon>Agaricales</taxon>
        <taxon>Marasmiineae</taxon>
        <taxon>Mycenaceae</taxon>
        <taxon>Mycena</taxon>
    </lineage>
</organism>
<evidence type="ECO:0000259" key="2">
    <source>
        <dbReference type="Pfam" id="PF20152"/>
    </source>
</evidence>
<comment type="caution">
    <text evidence="3">The sequence shown here is derived from an EMBL/GenBank/DDBJ whole genome shotgun (WGS) entry which is preliminary data.</text>
</comment>
<dbReference type="InterPro" id="IPR045339">
    <property type="entry name" value="DUF6534"/>
</dbReference>
<feature type="domain" description="DUF6534" evidence="2">
    <location>
        <begin position="186"/>
        <end position="277"/>
    </location>
</feature>
<evidence type="ECO:0000313" key="4">
    <source>
        <dbReference type="Proteomes" id="UP000620124"/>
    </source>
</evidence>
<protein>
    <recommendedName>
        <fullName evidence="2">DUF6534 domain-containing protein</fullName>
    </recommendedName>
</protein>
<feature type="transmembrane region" description="Helical" evidence="1">
    <location>
        <begin position="224"/>
        <end position="249"/>
    </location>
</feature>
<feature type="transmembrane region" description="Helical" evidence="1">
    <location>
        <begin position="181"/>
        <end position="204"/>
    </location>
</feature>
<keyword evidence="4" id="KW-1185">Reference proteome</keyword>
<dbReference type="Proteomes" id="UP000620124">
    <property type="component" value="Unassembled WGS sequence"/>
</dbReference>
<feature type="transmembrane region" description="Helical" evidence="1">
    <location>
        <begin position="45"/>
        <end position="69"/>
    </location>
</feature>
<feature type="transmembrane region" description="Helical" evidence="1">
    <location>
        <begin position="261"/>
        <end position="280"/>
    </location>
</feature>
<dbReference type="Pfam" id="PF20152">
    <property type="entry name" value="DUF6534"/>
    <property type="match status" value="1"/>
</dbReference>
<dbReference type="PANTHER" id="PTHR40465">
    <property type="entry name" value="CHROMOSOME 1, WHOLE GENOME SHOTGUN SEQUENCE"/>
    <property type="match status" value="1"/>
</dbReference>
<name>A0A8H6X7Y4_9AGAR</name>
<dbReference type="AlphaFoldDB" id="A0A8H6X7Y4"/>
<keyword evidence="1" id="KW-1133">Transmembrane helix</keyword>
<dbReference type="EMBL" id="JACAZI010000023">
    <property type="protein sequence ID" value="KAF7336240.1"/>
    <property type="molecule type" value="Genomic_DNA"/>
</dbReference>
<feature type="transmembrane region" description="Helical" evidence="1">
    <location>
        <begin position="81"/>
        <end position="104"/>
    </location>
</feature>
<dbReference type="PANTHER" id="PTHR40465:SF1">
    <property type="entry name" value="DUF6534 DOMAIN-CONTAINING PROTEIN"/>
    <property type="match status" value="1"/>
</dbReference>
<evidence type="ECO:0000256" key="1">
    <source>
        <dbReference type="SAM" id="Phobius"/>
    </source>
</evidence>
<evidence type="ECO:0000313" key="3">
    <source>
        <dbReference type="EMBL" id="KAF7336240.1"/>
    </source>
</evidence>
<feature type="transmembrane region" description="Helical" evidence="1">
    <location>
        <begin position="6"/>
        <end position="33"/>
    </location>
</feature>
<accession>A0A8H6X7Y4</accession>
<gene>
    <name evidence="3" type="ORF">MVEN_02171900</name>
</gene>
<reference evidence="3" key="1">
    <citation type="submission" date="2020-05" db="EMBL/GenBank/DDBJ databases">
        <title>Mycena genomes resolve the evolution of fungal bioluminescence.</title>
        <authorList>
            <person name="Tsai I.J."/>
        </authorList>
    </citation>
    <scope>NUCLEOTIDE SEQUENCE</scope>
    <source>
        <strain evidence="3">CCC161011</strain>
    </source>
</reference>
<sequence>MSEYLLYTAPILAGTQANWALLATLSIQIYTFYSRFPKDRRWIKILVYTVFLLELAQTGVSSHYAYWVLALGWGNTTVFEILPWSCVATPILIGITAALVQIFFSWSEYYLPAGAANPELKHTLTGGYTCSWGKTLWACVVTSVIVLLALAQDVTIFIAIAQFARVMTLTGVTKITVGIKVWLILTAVCDVLITATLIIIFSQYRVQMPWEERRSGTDTFMVKLMLNTAETGAVTSANALIYLALFLIYPQHNPDQTPLFIFGKLYANVLVFTLNARVGGAPRRLWTDHRAEAQHAVHSFTSIYPTYATHTASDHIDSH</sequence>
<proteinExistence type="predicted"/>